<keyword evidence="2" id="KW-1185">Reference proteome</keyword>
<protein>
    <submittedName>
        <fullName evidence="1">Uncharacterized protein</fullName>
    </submittedName>
</protein>
<reference evidence="1" key="1">
    <citation type="submission" date="2022-03" db="EMBL/GenBank/DDBJ databases">
        <authorList>
            <person name="Martin H S."/>
        </authorList>
    </citation>
    <scope>NUCLEOTIDE SEQUENCE</scope>
</reference>
<evidence type="ECO:0000313" key="2">
    <source>
        <dbReference type="Proteomes" id="UP000837857"/>
    </source>
</evidence>
<accession>A0ABN8J158</accession>
<feature type="non-terminal residue" evidence="1">
    <location>
        <position position="77"/>
    </location>
</feature>
<evidence type="ECO:0000313" key="1">
    <source>
        <dbReference type="EMBL" id="CAH2069151.1"/>
    </source>
</evidence>
<name>A0ABN8J158_9NEOP</name>
<organism evidence="1 2">
    <name type="scientific">Iphiclides podalirius</name>
    <name type="common">scarce swallowtail</name>
    <dbReference type="NCBI Taxonomy" id="110791"/>
    <lineage>
        <taxon>Eukaryota</taxon>
        <taxon>Metazoa</taxon>
        <taxon>Ecdysozoa</taxon>
        <taxon>Arthropoda</taxon>
        <taxon>Hexapoda</taxon>
        <taxon>Insecta</taxon>
        <taxon>Pterygota</taxon>
        <taxon>Neoptera</taxon>
        <taxon>Endopterygota</taxon>
        <taxon>Lepidoptera</taxon>
        <taxon>Glossata</taxon>
        <taxon>Ditrysia</taxon>
        <taxon>Papilionoidea</taxon>
        <taxon>Papilionidae</taxon>
        <taxon>Papilioninae</taxon>
        <taxon>Iphiclides</taxon>
    </lineage>
</organism>
<proteinExistence type="predicted"/>
<dbReference type="EMBL" id="OW152817">
    <property type="protein sequence ID" value="CAH2069151.1"/>
    <property type="molecule type" value="Genomic_DNA"/>
</dbReference>
<sequence>MASGEKAPRCDQLIARRHQPRLRETATGALDTEHGCMVIAATRARISGARVKVEPPPPAPAHRPAAARTICVTSRPG</sequence>
<dbReference type="Proteomes" id="UP000837857">
    <property type="component" value="Chromosome 5"/>
</dbReference>
<gene>
    <name evidence="1" type="ORF">IPOD504_LOCUS14761</name>
</gene>